<comment type="caution">
    <text evidence="3">The sequence shown here is derived from an EMBL/GenBank/DDBJ whole genome shotgun (WGS) entry which is preliminary data.</text>
</comment>
<reference evidence="3" key="1">
    <citation type="submission" date="2019-05" db="EMBL/GenBank/DDBJ databases">
        <title>The de novo reference genome and transcriptome assemblies of the wild tomato species Solanum chilense.</title>
        <authorList>
            <person name="Stam R."/>
            <person name="Nosenko T."/>
            <person name="Hoerger A.C."/>
            <person name="Stephan W."/>
            <person name="Seidel M.A."/>
            <person name="Kuhn J.M.M."/>
            <person name="Haberer G."/>
            <person name="Tellier A."/>
        </authorList>
    </citation>
    <scope>NUCLEOTIDE SEQUENCE</scope>
    <source>
        <tissue evidence="3">Mature leaves</tissue>
    </source>
</reference>
<gene>
    <name evidence="3" type="ORF">EJD97_013331</name>
</gene>
<evidence type="ECO:0000259" key="1">
    <source>
        <dbReference type="Pfam" id="PF17921"/>
    </source>
</evidence>
<evidence type="ECO:0000313" key="3">
    <source>
        <dbReference type="EMBL" id="TMW92223.1"/>
    </source>
</evidence>
<dbReference type="PANTHER" id="PTHR46148:SF57">
    <property type="entry name" value="OS12G0499874 PROTEIN"/>
    <property type="match status" value="1"/>
</dbReference>
<sequence>MSVVYHPNKANVAADVLSLMTMGSVSHVEEAKKDLEKDVHRFARLGLDWKIVQKVVLWYQGRLCVPKVDNLSNWIFEEAHGSHYSIHTGSTKMYHDLREVYWWERLKKDIAEFVAKYPNCQQVKSKHINPGGLLQVAQAERTIKLFRICFCVIDFKGSWDKHLPFVEFVYNNSFHSFIFMDPYEDLYGRKCKSPIGWFEVGPYEILQRVCEVAYKLKLPSELASIHPVFHVSMHKKCIGEPESMLPIKGPCVKGNLSYEEFPVQILYTQVGRLRNKKVASVKMFWKNHLVEGATWESKADMKSCYPHLFNN</sequence>
<organism evidence="3">
    <name type="scientific">Solanum chilense</name>
    <name type="common">Tomato</name>
    <name type="synonym">Lycopersicon chilense</name>
    <dbReference type="NCBI Taxonomy" id="4083"/>
    <lineage>
        <taxon>Eukaryota</taxon>
        <taxon>Viridiplantae</taxon>
        <taxon>Streptophyta</taxon>
        <taxon>Embryophyta</taxon>
        <taxon>Tracheophyta</taxon>
        <taxon>Spermatophyta</taxon>
        <taxon>Magnoliopsida</taxon>
        <taxon>eudicotyledons</taxon>
        <taxon>Gunneridae</taxon>
        <taxon>Pentapetalae</taxon>
        <taxon>asterids</taxon>
        <taxon>lamiids</taxon>
        <taxon>Solanales</taxon>
        <taxon>Solanaceae</taxon>
        <taxon>Solanoideae</taxon>
        <taxon>Solaneae</taxon>
        <taxon>Solanum</taxon>
        <taxon>Solanum subgen. Lycopersicon</taxon>
    </lineage>
</organism>
<dbReference type="AlphaFoldDB" id="A0A6N2BJP3"/>
<name>A0A6N2BJP3_SOLCI</name>
<proteinExistence type="predicted"/>
<feature type="domain" description="Tf2-1-like SH3-like" evidence="2">
    <location>
        <begin position="200"/>
        <end position="237"/>
    </location>
</feature>
<dbReference type="Pfam" id="PF17921">
    <property type="entry name" value="Integrase_H2C2"/>
    <property type="match status" value="1"/>
</dbReference>
<dbReference type="PANTHER" id="PTHR46148">
    <property type="entry name" value="CHROMO DOMAIN-CONTAINING PROTEIN"/>
    <property type="match status" value="1"/>
</dbReference>
<feature type="domain" description="Integrase zinc-binding" evidence="1">
    <location>
        <begin position="71"/>
        <end position="125"/>
    </location>
</feature>
<dbReference type="Gene3D" id="1.10.340.70">
    <property type="match status" value="1"/>
</dbReference>
<dbReference type="InterPro" id="IPR056924">
    <property type="entry name" value="SH3_Tf2-1"/>
</dbReference>
<accession>A0A6N2BJP3</accession>
<protein>
    <submittedName>
        <fullName evidence="3">Uncharacterized protein</fullName>
    </submittedName>
</protein>
<dbReference type="Pfam" id="PF24626">
    <property type="entry name" value="SH3_Tf2-1"/>
    <property type="match status" value="1"/>
</dbReference>
<dbReference type="InterPro" id="IPR041588">
    <property type="entry name" value="Integrase_H2C2"/>
</dbReference>
<evidence type="ECO:0000259" key="2">
    <source>
        <dbReference type="Pfam" id="PF24626"/>
    </source>
</evidence>
<dbReference type="EMBL" id="RXGB01003415">
    <property type="protein sequence ID" value="TMW92223.1"/>
    <property type="molecule type" value="Genomic_DNA"/>
</dbReference>